<dbReference type="AlphaFoldDB" id="N1W7U9"/>
<dbReference type="Proteomes" id="UP000012227">
    <property type="component" value="Unassembled WGS sequence"/>
</dbReference>
<proteinExistence type="predicted"/>
<name>N1W7U9_9LEPT</name>
<reference evidence="2 3" key="1">
    <citation type="submission" date="2013-03" db="EMBL/GenBank/DDBJ databases">
        <authorList>
            <person name="Harkins D.M."/>
            <person name="Durkin A.S."/>
            <person name="Brinkac L.M."/>
            <person name="Haft D.H."/>
            <person name="Selengut J.D."/>
            <person name="Sanka R."/>
            <person name="DePew J."/>
            <person name="Purushe J."/>
            <person name="Galloway R.L."/>
            <person name="Vinetz J.M."/>
            <person name="Sutton G.G."/>
            <person name="Nierman W.C."/>
            <person name="Fouts D.E."/>
        </authorList>
    </citation>
    <scope>NUCLEOTIDE SEQUENCE [LARGE SCALE GENOMIC DNA]</scope>
    <source>
        <strain evidence="2 3">Waz Holland</strain>
    </source>
</reference>
<gene>
    <name evidence="2" type="ORF">LEP1GSC199_3794</name>
</gene>
<organism evidence="2 3">
    <name type="scientific">Leptospira vanthielii serovar Holland str. Waz Holland = ATCC 700522</name>
    <dbReference type="NCBI Taxonomy" id="1218591"/>
    <lineage>
        <taxon>Bacteria</taxon>
        <taxon>Pseudomonadati</taxon>
        <taxon>Spirochaetota</taxon>
        <taxon>Spirochaetia</taxon>
        <taxon>Leptospirales</taxon>
        <taxon>Leptospiraceae</taxon>
        <taxon>Leptospira</taxon>
    </lineage>
</organism>
<evidence type="ECO:0000256" key="1">
    <source>
        <dbReference type="SAM" id="MobiDB-lite"/>
    </source>
</evidence>
<evidence type="ECO:0000313" key="2">
    <source>
        <dbReference type="EMBL" id="EMY67936.1"/>
    </source>
</evidence>
<dbReference type="STRING" id="1218591.LEP1GSC199_3794"/>
<dbReference type="EMBL" id="AOGY02000077">
    <property type="protein sequence ID" value="EMY67936.1"/>
    <property type="molecule type" value="Genomic_DNA"/>
</dbReference>
<feature type="region of interest" description="Disordered" evidence="1">
    <location>
        <begin position="39"/>
        <end position="64"/>
    </location>
</feature>
<protein>
    <submittedName>
        <fullName evidence="2">Uncharacterized protein</fullName>
    </submittedName>
</protein>
<feature type="compositionally biased region" description="Polar residues" evidence="1">
    <location>
        <begin position="44"/>
        <end position="54"/>
    </location>
</feature>
<evidence type="ECO:0000313" key="3">
    <source>
        <dbReference type="Proteomes" id="UP000012227"/>
    </source>
</evidence>
<sequence>MRTFQEKKRGSADLDFGFNACVVEGTYWAAGLVPHPNQGGDSIFTKNPFPTTPKNLEPNRKDFT</sequence>
<comment type="caution">
    <text evidence="2">The sequence shown here is derived from an EMBL/GenBank/DDBJ whole genome shotgun (WGS) entry which is preliminary data.</text>
</comment>
<accession>N1W7U9</accession>